<feature type="non-terminal residue" evidence="2">
    <location>
        <position position="51"/>
    </location>
</feature>
<accession>A0A392W9Q3</accession>
<feature type="non-terminal residue" evidence="2">
    <location>
        <position position="1"/>
    </location>
</feature>
<feature type="region of interest" description="Disordered" evidence="1">
    <location>
        <begin position="28"/>
        <end position="51"/>
    </location>
</feature>
<dbReference type="Proteomes" id="UP000265520">
    <property type="component" value="Unassembled WGS sequence"/>
</dbReference>
<comment type="caution">
    <text evidence="2">The sequence shown here is derived from an EMBL/GenBank/DDBJ whole genome shotgun (WGS) entry which is preliminary data.</text>
</comment>
<dbReference type="EMBL" id="LXQA011441174">
    <property type="protein sequence ID" value="MCI97364.1"/>
    <property type="molecule type" value="Genomic_DNA"/>
</dbReference>
<dbReference type="GO" id="GO:0016301">
    <property type="term" value="F:kinase activity"/>
    <property type="evidence" value="ECO:0007669"/>
    <property type="project" value="UniProtKB-KW"/>
</dbReference>
<feature type="compositionally biased region" description="Pro residues" evidence="1">
    <location>
        <begin position="42"/>
        <end position="51"/>
    </location>
</feature>
<evidence type="ECO:0000313" key="3">
    <source>
        <dbReference type="Proteomes" id="UP000265520"/>
    </source>
</evidence>
<sequence>VFDDVSSSCASSENRIPIRGFVETSACSTGGGGGIKGFRPPMLKPPPGVRV</sequence>
<keyword evidence="2" id="KW-0808">Transferase</keyword>
<dbReference type="AlphaFoldDB" id="A0A392W9Q3"/>
<organism evidence="2 3">
    <name type="scientific">Trifolium medium</name>
    <dbReference type="NCBI Taxonomy" id="97028"/>
    <lineage>
        <taxon>Eukaryota</taxon>
        <taxon>Viridiplantae</taxon>
        <taxon>Streptophyta</taxon>
        <taxon>Embryophyta</taxon>
        <taxon>Tracheophyta</taxon>
        <taxon>Spermatophyta</taxon>
        <taxon>Magnoliopsida</taxon>
        <taxon>eudicotyledons</taxon>
        <taxon>Gunneridae</taxon>
        <taxon>Pentapetalae</taxon>
        <taxon>rosids</taxon>
        <taxon>fabids</taxon>
        <taxon>Fabales</taxon>
        <taxon>Fabaceae</taxon>
        <taxon>Papilionoideae</taxon>
        <taxon>50 kb inversion clade</taxon>
        <taxon>NPAAA clade</taxon>
        <taxon>Hologalegina</taxon>
        <taxon>IRL clade</taxon>
        <taxon>Trifolieae</taxon>
        <taxon>Trifolium</taxon>
    </lineage>
</organism>
<evidence type="ECO:0000256" key="1">
    <source>
        <dbReference type="SAM" id="MobiDB-lite"/>
    </source>
</evidence>
<proteinExistence type="predicted"/>
<keyword evidence="3" id="KW-1185">Reference proteome</keyword>
<name>A0A392W9Q3_9FABA</name>
<keyword evidence="2" id="KW-0418">Kinase</keyword>
<protein>
    <submittedName>
        <fullName evidence="2">Mitogen-activated protein kinase kinase kinase 1-like</fullName>
    </submittedName>
</protein>
<reference evidence="2 3" key="1">
    <citation type="journal article" date="2018" name="Front. Plant Sci.">
        <title>Red Clover (Trifolium pratense) and Zigzag Clover (T. medium) - A Picture of Genomic Similarities and Differences.</title>
        <authorList>
            <person name="Dluhosova J."/>
            <person name="Istvanek J."/>
            <person name="Nedelnik J."/>
            <person name="Repkova J."/>
        </authorList>
    </citation>
    <scope>NUCLEOTIDE SEQUENCE [LARGE SCALE GENOMIC DNA]</scope>
    <source>
        <strain evidence="3">cv. 10/8</strain>
        <tissue evidence="2">Leaf</tissue>
    </source>
</reference>
<evidence type="ECO:0000313" key="2">
    <source>
        <dbReference type="EMBL" id="MCI97364.1"/>
    </source>
</evidence>